<accession>A0A9X6UC38</accession>
<evidence type="ECO:0008006" key="3">
    <source>
        <dbReference type="Google" id="ProtNLM"/>
    </source>
</evidence>
<organism evidence="1 2">
    <name type="scientific">Bacillus cereus</name>
    <dbReference type="NCBI Taxonomy" id="1396"/>
    <lineage>
        <taxon>Bacteria</taxon>
        <taxon>Bacillati</taxon>
        <taxon>Bacillota</taxon>
        <taxon>Bacilli</taxon>
        <taxon>Bacillales</taxon>
        <taxon>Bacillaceae</taxon>
        <taxon>Bacillus</taxon>
        <taxon>Bacillus cereus group</taxon>
    </lineage>
</organism>
<protein>
    <recommendedName>
        <fullName evidence="3">Phage protein</fullName>
    </recommendedName>
</protein>
<gene>
    <name evidence="1" type="ORF">CN553_12425</name>
</gene>
<dbReference type="AlphaFoldDB" id="A0A9X6UC38"/>
<dbReference type="RefSeq" id="WP_098126420.1">
    <property type="nucleotide sequence ID" value="NZ_NUAN01000071.1"/>
</dbReference>
<reference evidence="1 2" key="1">
    <citation type="submission" date="2017-09" db="EMBL/GenBank/DDBJ databases">
        <title>Large-scale bioinformatics analysis of Bacillus genomes uncovers conserved roles of natural products in bacterial physiology.</title>
        <authorList>
            <consortium name="Agbiome Team Llc"/>
            <person name="Bleich R.M."/>
            <person name="Kirk G.J."/>
            <person name="Santa Maria K.C."/>
            <person name="Allen S.E."/>
            <person name="Farag S."/>
            <person name="Shank E.A."/>
            <person name="Bowers A."/>
        </authorList>
    </citation>
    <scope>NUCLEOTIDE SEQUENCE [LARGE SCALE GENOMIC DNA]</scope>
    <source>
        <strain evidence="1 2">AFS027647</strain>
    </source>
</reference>
<name>A0A9X6UC38_BACCE</name>
<evidence type="ECO:0000313" key="2">
    <source>
        <dbReference type="Proteomes" id="UP000220691"/>
    </source>
</evidence>
<proteinExistence type="predicted"/>
<comment type="caution">
    <text evidence="1">The sequence shown here is derived from an EMBL/GenBank/DDBJ whole genome shotgun (WGS) entry which is preliminary data.</text>
</comment>
<sequence length="327" mass="36584">MKAKMTELQRLALDVYQGKNVKFNDVTGEDALRNIILDAVGGEFNFYNYQENKYKLFRVITEAVDVVTGIIVTNQFDSLAEVRNIATGDKLVFTVEDKSLFRIARIAGGNNDLRRQKLLSGNFTVDTDWFGTKIYSELEMFIAGLVDWAAMVDRIAQSYVNDMGTRIYEGIAKSYTTLNATFGVTGAYDEDKLFSMIQHVETKSQKKAVVMGTKKALRKISKALDLSDGMKDKMNQVGYIGTFSGTDLILLPQAYKVGTEEFAVDDNMLLVVPQGEKLIKIVVEGESIMLETAEAGARNDQQMEHQLMKKFGLGVVRSAVYGMYKIQ</sequence>
<dbReference type="EMBL" id="NUAN01000071">
    <property type="protein sequence ID" value="PEN97835.1"/>
    <property type="molecule type" value="Genomic_DNA"/>
</dbReference>
<evidence type="ECO:0000313" key="1">
    <source>
        <dbReference type="EMBL" id="PEN97835.1"/>
    </source>
</evidence>
<dbReference type="Proteomes" id="UP000220691">
    <property type="component" value="Unassembled WGS sequence"/>
</dbReference>